<gene>
    <name evidence="1" type="ORF">EET67_23340</name>
</gene>
<name>A0A432UZT5_9HYPH</name>
<dbReference type="AlphaFoldDB" id="A0A432UZT5"/>
<evidence type="ECO:0000313" key="2">
    <source>
        <dbReference type="Proteomes" id="UP000281647"/>
    </source>
</evidence>
<dbReference type="RefSeq" id="WP_128628664.1">
    <property type="nucleotide sequence ID" value="NZ_RKST01000044.1"/>
</dbReference>
<reference evidence="1 2" key="1">
    <citation type="submission" date="2018-11" db="EMBL/GenBank/DDBJ databases">
        <title>Pseudaminobacter arsenicus sp. nov., an arsenic-resistant bacterium isolated from arsenic-rich aquifers.</title>
        <authorList>
            <person name="Mu Y."/>
        </authorList>
    </citation>
    <scope>NUCLEOTIDE SEQUENCE [LARGE SCALE GENOMIC DNA]</scope>
    <source>
        <strain evidence="1 2">CB3</strain>
    </source>
</reference>
<dbReference type="Proteomes" id="UP000281647">
    <property type="component" value="Unassembled WGS sequence"/>
</dbReference>
<keyword evidence="2" id="KW-1185">Reference proteome</keyword>
<evidence type="ECO:0000313" key="1">
    <source>
        <dbReference type="EMBL" id="RUM95421.1"/>
    </source>
</evidence>
<accession>A0A432UZT5</accession>
<dbReference type="EMBL" id="RKST01000044">
    <property type="protein sequence ID" value="RUM95421.1"/>
    <property type="molecule type" value="Genomic_DNA"/>
</dbReference>
<protein>
    <recommendedName>
        <fullName evidence="3">CopG family transcriptional regulator</fullName>
    </recommendedName>
</protein>
<comment type="caution">
    <text evidence="1">The sequence shown here is derived from an EMBL/GenBank/DDBJ whole genome shotgun (WGS) entry which is preliminary data.</text>
</comment>
<proteinExistence type="predicted"/>
<dbReference type="OrthoDB" id="7452585at2"/>
<sequence>MATPLPHEIPVALDDEMLVALDNWRREQNGVLSQADAILTLLRDQLRALGYLPVDQEGTRPEDLNASNDD</sequence>
<organism evidence="1 2">
    <name type="scientific">Borborobacter arsenicus</name>
    <dbReference type="NCBI Taxonomy" id="1851146"/>
    <lineage>
        <taxon>Bacteria</taxon>
        <taxon>Pseudomonadati</taxon>
        <taxon>Pseudomonadota</taxon>
        <taxon>Alphaproteobacteria</taxon>
        <taxon>Hyphomicrobiales</taxon>
        <taxon>Phyllobacteriaceae</taxon>
        <taxon>Borborobacter</taxon>
    </lineage>
</organism>
<evidence type="ECO:0008006" key="3">
    <source>
        <dbReference type="Google" id="ProtNLM"/>
    </source>
</evidence>